<evidence type="ECO:0000259" key="2">
    <source>
        <dbReference type="Pfam" id="PF08327"/>
    </source>
</evidence>
<organism evidence="3 4">
    <name type="scientific">Mycolicibacterium mucogenicum</name>
    <name type="common">Mycobacterium mucogenicum</name>
    <dbReference type="NCBI Taxonomy" id="56689"/>
    <lineage>
        <taxon>Bacteria</taxon>
        <taxon>Bacillati</taxon>
        <taxon>Actinomycetota</taxon>
        <taxon>Actinomycetes</taxon>
        <taxon>Mycobacteriales</taxon>
        <taxon>Mycobacteriaceae</taxon>
        <taxon>Mycolicibacterium</taxon>
    </lineage>
</organism>
<dbReference type="InterPro" id="IPR023393">
    <property type="entry name" value="START-like_dom_sf"/>
</dbReference>
<comment type="similarity">
    <text evidence="1">Belongs to the AHA1 family.</text>
</comment>
<dbReference type="Pfam" id="PF08327">
    <property type="entry name" value="AHSA1"/>
    <property type="match status" value="1"/>
</dbReference>
<accession>A0A1A0M1B6</accession>
<dbReference type="SUPFAM" id="SSF55961">
    <property type="entry name" value="Bet v1-like"/>
    <property type="match status" value="1"/>
</dbReference>
<protein>
    <submittedName>
        <fullName evidence="3">ATPase</fullName>
    </submittedName>
</protein>
<evidence type="ECO:0000313" key="4">
    <source>
        <dbReference type="Proteomes" id="UP000093962"/>
    </source>
</evidence>
<dbReference type="OrthoDB" id="9805228at2"/>
<feature type="domain" description="Activator of Hsp90 ATPase homologue 1/2-like C-terminal" evidence="2">
    <location>
        <begin position="15"/>
        <end position="144"/>
    </location>
</feature>
<evidence type="ECO:0000313" key="3">
    <source>
        <dbReference type="EMBL" id="OBA79299.1"/>
    </source>
</evidence>
<dbReference type="Proteomes" id="UP000093962">
    <property type="component" value="Unassembled WGS sequence"/>
</dbReference>
<gene>
    <name evidence="3" type="ORF">A5642_04225</name>
</gene>
<dbReference type="InterPro" id="IPR013538">
    <property type="entry name" value="ASHA1/2-like_C"/>
</dbReference>
<evidence type="ECO:0000256" key="1">
    <source>
        <dbReference type="ARBA" id="ARBA00006817"/>
    </source>
</evidence>
<proteinExistence type="inferred from homology"/>
<dbReference type="Gene3D" id="3.30.530.20">
    <property type="match status" value="1"/>
</dbReference>
<dbReference type="CDD" id="cd07814">
    <property type="entry name" value="SRPBCC_CalC_Aha1-like"/>
    <property type="match status" value="1"/>
</dbReference>
<reference evidence="3 4" key="1">
    <citation type="submission" date="2016-06" db="EMBL/GenBank/DDBJ databases">
        <authorList>
            <person name="Kjaerup R.B."/>
            <person name="Dalgaard T.S."/>
            <person name="Juul-Madsen H.R."/>
        </authorList>
    </citation>
    <scope>NUCLEOTIDE SEQUENCE [LARGE SCALE GENOMIC DNA]</scope>
    <source>
        <strain evidence="3 4">1199456.5</strain>
    </source>
</reference>
<name>A0A1A0M1B6_MYCMU</name>
<sequence>MTEPVTVRVQRVMPAVPDVVFGEWLDVESLADWMCPRPSRCVAITVEPRVGGKLQFDVDHDATGTIVLIIGHFLEIDRPRLLRFTWSNSNWPDPTMASVVNVTFEPHGEGETLMEIEHSLLPAHERDNFHNGWALTAEQLETVLRSRRARD</sequence>
<dbReference type="RefSeq" id="WP_064860594.1">
    <property type="nucleotide sequence ID" value="NZ_LZSF01000257.1"/>
</dbReference>
<dbReference type="AlphaFoldDB" id="A0A1A0M1B6"/>
<dbReference type="EMBL" id="LZSF01000257">
    <property type="protein sequence ID" value="OBA79299.1"/>
    <property type="molecule type" value="Genomic_DNA"/>
</dbReference>
<comment type="caution">
    <text evidence="3">The sequence shown here is derived from an EMBL/GenBank/DDBJ whole genome shotgun (WGS) entry which is preliminary data.</text>
</comment>